<evidence type="ECO:0000256" key="13">
    <source>
        <dbReference type="ARBA" id="ARBA00023128"/>
    </source>
</evidence>
<evidence type="ECO:0000256" key="10">
    <source>
        <dbReference type="ARBA" id="ARBA00022803"/>
    </source>
</evidence>
<dbReference type="GO" id="GO:0005739">
    <property type="term" value="C:mitochondrion"/>
    <property type="evidence" value="ECO:0000318"/>
    <property type="project" value="GO_Central"/>
</dbReference>
<evidence type="ECO:0000256" key="17">
    <source>
        <dbReference type="ARBA" id="ARBA00059730"/>
    </source>
</evidence>
<keyword evidence="7" id="KW-0227">DNA damage</keyword>
<comment type="function">
    <text evidence="16">Protein kinase activator generated by protein cleavage in response to mitochondrial stress, which accumulates in the cytosol and specifically binds to and activates the protein kinase activity of EIF2AK1/HRI. It thereby activates the integrated stress response (ISR): EIF2AK1/HRI activation promotes eIF-2-alpha (EIF2S1) phosphorylation, leading to a decrease in global protein synthesis and the induction of selected genes, including the transcription factor ATF4, the master transcriptional regulator of the ISR. Also acts as an activator of PRKN-independent mitophagy: activates the protein kinase activity of EIF2AK1/HRI in response to mitochondrial damage, promoting eIF-2-alpha (EIF2S1) phosphorylation, leading to mitochondrial localization of EIF2S1 followed by induction of mitophagy.</text>
</comment>
<protein>
    <recommendedName>
        <fullName evidence="21">DAP3-binding cell death enhancer 1</fullName>
    </recommendedName>
    <alternativeName>
        <fullName evidence="23">DAP3-binding cell death enhancer 1, long form</fullName>
    </alternativeName>
    <alternativeName>
        <fullName evidence="22">Death ligand signal enhancer</fullName>
    </alternativeName>
</protein>
<comment type="subcellular location">
    <subcellularLocation>
        <location evidence="3">Cytoplasm</location>
        <location evidence="3">Cytosol</location>
    </subcellularLocation>
    <subcellularLocation>
        <location evidence="1">Mitochondrion inner membrane</location>
    </subcellularLocation>
    <subcellularLocation>
        <location evidence="2">Mitochondrion outer membrane</location>
    </subcellularLocation>
</comment>
<dbReference type="InParanoid" id="W5N043"/>
<evidence type="ECO:0000313" key="25">
    <source>
        <dbReference type="Proteomes" id="UP000018468"/>
    </source>
</evidence>
<keyword evidence="10" id="KW-0802">TPR repeat</keyword>
<evidence type="ECO:0000256" key="11">
    <source>
        <dbReference type="ARBA" id="ARBA00022843"/>
    </source>
</evidence>
<evidence type="ECO:0000256" key="7">
    <source>
        <dbReference type="ARBA" id="ARBA00022763"/>
    </source>
</evidence>
<dbReference type="EMBL" id="AHAT01005402">
    <property type="status" value="NOT_ANNOTATED_CDS"/>
    <property type="molecule type" value="Genomic_DNA"/>
</dbReference>
<evidence type="ECO:0000256" key="22">
    <source>
        <dbReference type="ARBA" id="ARBA00082216"/>
    </source>
</evidence>
<dbReference type="Proteomes" id="UP000018468">
    <property type="component" value="Linkage group LG6"/>
</dbReference>
<dbReference type="GO" id="GO:0005741">
    <property type="term" value="C:mitochondrial outer membrane"/>
    <property type="evidence" value="ECO:0007669"/>
    <property type="project" value="UniProtKB-SubCell"/>
</dbReference>
<reference evidence="25" key="1">
    <citation type="submission" date="2011-12" db="EMBL/GenBank/DDBJ databases">
        <title>The Draft Genome of Lepisosteus oculatus.</title>
        <authorList>
            <consortium name="The Broad Institute Genome Assembly &amp; Analysis Group"/>
            <consortium name="Computational R&amp;D Group"/>
            <consortium name="and Sequencing Platform"/>
            <person name="Di Palma F."/>
            <person name="Alfoldi J."/>
            <person name="Johnson J."/>
            <person name="Berlin A."/>
            <person name="Gnerre S."/>
            <person name="Jaffe D."/>
            <person name="MacCallum I."/>
            <person name="Young S."/>
            <person name="Walker B.J."/>
            <person name="Lander E.S."/>
            <person name="Lindblad-Toh K."/>
        </authorList>
    </citation>
    <scope>NUCLEOTIDE SEQUENCE [LARGE SCALE GENOMIC DNA]</scope>
</reference>
<comment type="function">
    <text evidence="15">Protein kinase activator that acts as a key activator of the integrated stress response (ISR) following various stresses, such as iron deficiency, mitochondrial stress or mitochondrial DNA breaks. Detects impaired protein import and processing in mitochondria, activating the ISR. May also required for the induction of death receptor-mediated apoptosis through the regulation of caspase activation.</text>
</comment>
<evidence type="ECO:0000256" key="8">
    <source>
        <dbReference type="ARBA" id="ARBA00022787"/>
    </source>
</evidence>
<dbReference type="Ensembl" id="ENSLOCT00000014031.1">
    <property type="protein sequence ID" value="ENSLOCP00000014002.1"/>
    <property type="gene ID" value="ENSLOCG00000011390.1"/>
</dbReference>
<evidence type="ECO:0000256" key="16">
    <source>
        <dbReference type="ARBA" id="ARBA00057911"/>
    </source>
</evidence>
<proteinExistence type="inferred from homology"/>
<sequence>MWRIHGLVGRVLNRCHVSTPLRLSQGHHVEDDVLNSSSLLSSGLHPFDSSSQRGENGDRQRNERTFHYYSARLPRYTALDAVGWGAATVLFLQVFRRIHSQFSSPSDKGQYREPLQVHRCSYRALLEILSCHNALPRSINARCLRSLETGSSEDSTADLSSSASLNQDTSVTDLEDGLSAVIADSEDAEAFENLTENNSLPPEEGLTGAANNFKSVTESNVPIILNIIGLENAKRGDYCTAFSCFLAAAKHNYSKAHFNVAVCYEKGRGVAKDMEKAAVYYRQAAAAGHSQAQFRYAKYLLHSKEQQDPQDSSRAIAMLEKAAASGVREAQAYLGVLFSQEPQRNGKKAVHYLQMAAKNGDAQSQFNLGQCYEMGFGVQRCYMTALDHYQQAAAAGSEQACCMLRALWGQGEGGRGLSEDVMLRSVSSSPCFSGAETFSQRRDHASKTKDPCGPNRISRTLPHSWSTDSIHTLPMINVTSSVLAELSEMDEALKSCRLSKPRHCSWTIGVG</sequence>
<keyword evidence="13" id="KW-0496">Mitochondrion</keyword>
<evidence type="ECO:0000256" key="12">
    <source>
        <dbReference type="ARBA" id="ARBA00022946"/>
    </source>
</evidence>
<dbReference type="GO" id="GO:0140468">
    <property type="term" value="P:HRI-mediated signaling"/>
    <property type="evidence" value="ECO:0000318"/>
    <property type="project" value="GO_Central"/>
</dbReference>
<evidence type="ECO:0000256" key="19">
    <source>
        <dbReference type="ARBA" id="ARBA00062679"/>
    </source>
</evidence>
<reference evidence="24" key="3">
    <citation type="submission" date="2025-09" db="UniProtKB">
        <authorList>
            <consortium name="Ensembl"/>
        </authorList>
    </citation>
    <scope>IDENTIFICATION</scope>
</reference>
<dbReference type="Gene3D" id="1.25.40.10">
    <property type="entry name" value="Tetratricopeptide repeat domain"/>
    <property type="match status" value="1"/>
</dbReference>
<keyword evidence="9" id="KW-0999">Mitochondrion inner membrane</keyword>
<comment type="subunit">
    <text evidence="20">Homooctamer; oligomerization is required to activate EIF2AK1/HRI. Interacts (via TPR repeats) with EIF2AK1/HRI; activating the protein kinase activity of EIF2AK1/HRI, thereby promoting the integrated stress response (ISR).</text>
</comment>
<comment type="function">
    <text evidence="17">Protein kinase activator that activates the ISR in response to iron deficiency: iron deficiency impairs mitochondrial import, promoting DELE1 localization at the mitochondrial surface, where it binds and activates EIF2AK1/HRI to trigger the ISR.</text>
</comment>
<evidence type="ECO:0000256" key="14">
    <source>
        <dbReference type="ARBA" id="ARBA00023136"/>
    </source>
</evidence>
<accession>W5N043</accession>
<evidence type="ECO:0000256" key="2">
    <source>
        <dbReference type="ARBA" id="ARBA00004294"/>
    </source>
</evidence>
<comment type="similarity">
    <text evidence="18">Belongs to the DELE1 family.</text>
</comment>
<evidence type="ECO:0000256" key="23">
    <source>
        <dbReference type="ARBA" id="ARBA00083347"/>
    </source>
</evidence>
<dbReference type="STRING" id="7918.ENSLOCP00000014002"/>
<dbReference type="Pfam" id="PF08238">
    <property type="entry name" value="Sel1"/>
    <property type="match status" value="4"/>
</dbReference>
<dbReference type="GO" id="GO:0006974">
    <property type="term" value="P:DNA damage response"/>
    <property type="evidence" value="ECO:0007669"/>
    <property type="project" value="UniProtKB-KW"/>
</dbReference>
<evidence type="ECO:0000256" key="6">
    <source>
        <dbReference type="ARBA" id="ARBA00022737"/>
    </source>
</evidence>
<keyword evidence="25" id="KW-1185">Reference proteome</keyword>
<dbReference type="Bgee" id="ENSLOCG00000011390">
    <property type="expression patterns" value="Expressed in pharyngeal gill and 13 other cell types or tissues"/>
</dbReference>
<dbReference type="InterPro" id="IPR006597">
    <property type="entry name" value="Sel1-like"/>
</dbReference>
<evidence type="ECO:0000256" key="5">
    <source>
        <dbReference type="ARBA" id="ARBA00022703"/>
    </source>
</evidence>
<dbReference type="SUPFAM" id="SSF81901">
    <property type="entry name" value="HCP-like"/>
    <property type="match status" value="2"/>
</dbReference>
<dbReference type="HOGENOM" id="CLU_039734_0_0_1"/>
<evidence type="ECO:0000256" key="21">
    <source>
        <dbReference type="ARBA" id="ARBA00073284"/>
    </source>
</evidence>
<evidence type="ECO:0000256" key="4">
    <source>
        <dbReference type="ARBA" id="ARBA00022490"/>
    </source>
</evidence>
<dbReference type="GO" id="GO:0005829">
    <property type="term" value="C:cytosol"/>
    <property type="evidence" value="ECO:0007669"/>
    <property type="project" value="UniProtKB-SubCell"/>
</dbReference>
<keyword evidence="8" id="KW-1000">Mitochondrion outer membrane</keyword>
<dbReference type="PANTHER" id="PTHR45011">
    <property type="entry name" value="DAP3-BINDING CELL DEATH ENHANCER 1"/>
    <property type="match status" value="1"/>
</dbReference>
<keyword evidence="14" id="KW-0472">Membrane</keyword>
<dbReference type="GeneTree" id="ENSGT00390000002137"/>
<reference evidence="24" key="2">
    <citation type="submission" date="2025-08" db="UniProtKB">
        <authorList>
            <consortium name="Ensembl"/>
        </authorList>
    </citation>
    <scope>IDENTIFICATION</scope>
</reference>
<dbReference type="eggNOG" id="KOG1550">
    <property type="taxonomic scope" value="Eukaryota"/>
</dbReference>
<dbReference type="SMART" id="SM00671">
    <property type="entry name" value="SEL1"/>
    <property type="match status" value="4"/>
</dbReference>
<evidence type="ECO:0000313" key="24">
    <source>
        <dbReference type="Ensembl" id="ENSLOCP00000014002.1"/>
    </source>
</evidence>
<evidence type="ECO:0000256" key="9">
    <source>
        <dbReference type="ARBA" id="ARBA00022792"/>
    </source>
</evidence>
<keyword evidence="11" id="KW-0832">Ubl conjugation</keyword>
<comment type="subunit">
    <text evidence="19">Interacts with DAP3.</text>
</comment>
<dbReference type="GO" id="GO:0005743">
    <property type="term" value="C:mitochondrial inner membrane"/>
    <property type="evidence" value="ECO:0007669"/>
    <property type="project" value="UniProtKB-SubCell"/>
</dbReference>
<keyword evidence="6" id="KW-0677">Repeat</keyword>
<evidence type="ECO:0000256" key="20">
    <source>
        <dbReference type="ARBA" id="ARBA00064772"/>
    </source>
</evidence>
<dbReference type="InterPro" id="IPR052748">
    <property type="entry name" value="ISR_Activator"/>
</dbReference>
<dbReference type="FunFam" id="1.25.40.10:FF:000267">
    <property type="entry name" value="DAP3 binding cell death enhancer 1"/>
    <property type="match status" value="1"/>
</dbReference>
<evidence type="ECO:0000256" key="15">
    <source>
        <dbReference type="ARBA" id="ARBA00057153"/>
    </source>
</evidence>
<keyword evidence="5" id="KW-0053">Apoptosis</keyword>
<dbReference type="AlphaFoldDB" id="W5N043"/>
<dbReference type="PANTHER" id="PTHR45011:SF1">
    <property type="entry name" value="DAP3-BINDING CELL DEATH ENHANCER 1"/>
    <property type="match status" value="1"/>
</dbReference>
<dbReference type="InterPro" id="IPR011990">
    <property type="entry name" value="TPR-like_helical_dom_sf"/>
</dbReference>
<evidence type="ECO:0000256" key="3">
    <source>
        <dbReference type="ARBA" id="ARBA00004514"/>
    </source>
</evidence>
<dbReference type="OMA" id="HAWSTGN"/>
<dbReference type="GO" id="GO:0043539">
    <property type="term" value="F:protein serine/threonine kinase activator activity"/>
    <property type="evidence" value="ECO:0000318"/>
    <property type="project" value="GO_Central"/>
</dbReference>
<evidence type="ECO:0000256" key="1">
    <source>
        <dbReference type="ARBA" id="ARBA00004273"/>
    </source>
</evidence>
<dbReference type="GO" id="GO:0006915">
    <property type="term" value="P:apoptotic process"/>
    <property type="evidence" value="ECO:0007669"/>
    <property type="project" value="UniProtKB-KW"/>
</dbReference>
<organism evidence="24 25">
    <name type="scientific">Lepisosteus oculatus</name>
    <name type="common">Spotted gar</name>
    <dbReference type="NCBI Taxonomy" id="7918"/>
    <lineage>
        <taxon>Eukaryota</taxon>
        <taxon>Metazoa</taxon>
        <taxon>Chordata</taxon>
        <taxon>Craniata</taxon>
        <taxon>Vertebrata</taxon>
        <taxon>Euteleostomi</taxon>
        <taxon>Actinopterygii</taxon>
        <taxon>Neopterygii</taxon>
        <taxon>Holostei</taxon>
        <taxon>Semionotiformes</taxon>
        <taxon>Lepisosteidae</taxon>
        <taxon>Lepisosteus</taxon>
    </lineage>
</organism>
<keyword evidence="4" id="KW-0963">Cytoplasm</keyword>
<name>W5N043_LEPOC</name>
<evidence type="ECO:0000256" key="18">
    <source>
        <dbReference type="ARBA" id="ARBA00061378"/>
    </source>
</evidence>
<keyword evidence="12" id="KW-0809">Transit peptide</keyword>